<evidence type="ECO:0000313" key="2">
    <source>
        <dbReference type="Proteomes" id="UP000747399"/>
    </source>
</evidence>
<keyword evidence="2" id="KW-1185">Reference proteome</keyword>
<accession>A0A8J4BJ60</accession>
<sequence>MEPEGSELALEPAGAGGVVVHVSSDDDEATVFLAWKDLTVTARRHMRPLLNGVTGKITAGFYAIMVSLRSHQYFTPFGLHFYQKLPSNVENQTTPSCRFRSVHHPYLERSDFSSTPDTSLVATL</sequence>
<dbReference type="EMBL" id="BNCO01000053">
    <property type="protein sequence ID" value="GIL62777.1"/>
    <property type="molecule type" value="Genomic_DNA"/>
</dbReference>
<organism evidence="1 2">
    <name type="scientific">Volvox africanus</name>
    <dbReference type="NCBI Taxonomy" id="51714"/>
    <lineage>
        <taxon>Eukaryota</taxon>
        <taxon>Viridiplantae</taxon>
        <taxon>Chlorophyta</taxon>
        <taxon>core chlorophytes</taxon>
        <taxon>Chlorophyceae</taxon>
        <taxon>CS clade</taxon>
        <taxon>Chlamydomonadales</taxon>
        <taxon>Volvocaceae</taxon>
        <taxon>Volvox</taxon>
    </lineage>
</organism>
<reference evidence="1" key="1">
    <citation type="journal article" date="2021" name="Proc. Natl. Acad. Sci. U.S.A.">
        <title>Three genomes in the algal genus Volvox reveal the fate of a haploid sex-determining region after a transition to homothallism.</title>
        <authorList>
            <person name="Yamamoto K."/>
            <person name="Hamaji T."/>
            <person name="Kawai-Toyooka H."/>
            <person name="Matsuzaki R."/>
            <person name="Takahashi F."/>
            <person name="Nishimura Y."/>
            <person name="Kawachi M."/>
            <person name="Noguchi H."/>
            <person name="Minakuchi Y."/>
            <person name="Umen J.G."/>
            <person name="Toyoda A."/>
            <person name="Nozaki H."/>
        </authorList>
    </citation>
    <scope>NUCLEOTIDE SEQUENCE</scope>
    <source>
        <strain evidence="1">NIES-3780</strain>
    </source>
</reference>
<comment type="caution">
    <text evidence="1">The sequence shown here is derived from an EMBL/GenBank/DDBJ whole genome shotgun (WGS) entry which is preliminary data.</text>
</comment>
<gene>
    <name evidence="1" type="ORF">Vafri_16946</name>
</gene>
<protein>
    <submittedName>
        <fullName evidence="1">Uncharacterized protein</fullName>
    </submittedName>
</protein>
<dbReference type="AlphaFoldDB" id="A0A8J4BJ60"/>
<dbReference type="Proteomes" id="UP000747399">
    <property type="component" value="Unassembled WGS sequence"/>
</dbReference>
<name>A0A8J4BJ60_9CHLO</name>
<evidence type="ECO:0000313" key="1">
    <source>
        <dbReference type="EMBL" id="GIL62777.1"/>
    </source>
</evidence>
<proteinExistence type="predicted"/>